<gene>
    <name evidence="2" type="ORF">QVD17_02495</name>
</gene>
<organism evidence="2 3">
    <name type="scientific">Tagetes erecta</name>
    <name type="common">African marigold</name>
    <dbReference type="NCBI Taxonomy" id="13708"/>
    <lineage>
        <taxon>Eukaryota</taxon>
        <taxon>Viridiplantae</taxon>
        <taxon>Streptophyta</taxon>
        <taxon>Embryophyta</taxon>
        <taxon>Tracheophyta</taxon>
        <taxon>Spermatophyta</taxon>
        <taxon>Magnoliopsida</taxon>
        <taxon>eudicotyledons</taxon>
        <taxon>Gunneridae</taxon>
        <taxon>Pentapetalae</taxon>
        <taxon>asterids</taxon>
        <taxon>campanulids</taxon>
        <taxon>Asterales</taxon>
        <taxon>Asteraceae</taxon>
        <taxon>Asteroideae</taxon>
        <taxon>Heliantheae alliance</taxon>
        <taxon>Tageteae</taxon>
        <taxon>Tagetes</taxon>
    </lineage>
</organism>
<dbReference type="GO" id="GO:0005524">
    <property type="term" value="F:ATP binding"/>
    <property type="evidence" value="ECO:0007669"/>
    <property type="project" value="InterPro"/>
</dbReference>
<dbReference type="PANTHER" id="PTHR46644:SF2">
    <property type="entry name" value="DNA REPAIR PROTEIN XRCC2"/>
    <property type="match status" value="1"/>
</dbReference>
<evidence type="ECO:0000259" key="1">
    <source>
        <dbReference type="PROSITE" id="PS50162"/>
    </source>
</evidence>
<keyword evidence="3" id="KW-1185">Reference proteome</keyword>
<dbReference type="GO" id="GO:0140664">
    <property type="term" value="F:ATP-dependent DNA damage sensor activity"/>
    <property type="evidence" value="ECO:0007669"/>
    <property type="project" value="InterPro"/>
</dbReference>
<dbReference type="PANTHER" id="PTHR46644">
    <property type="entry name" value="DNA REPAIR PROTEIN XRCC2"/>
    <property type="match status" value="1"/>
</dbReference>
<comment type="caution">
    <text evidence="2">The sequence shown here is derived from an EMBL/GenBank/DDBJ whole genome shotgun (WGS) entry which is preliminary data.</text>
</comment>
<evidence type="ECO:0000313" key="2">
    <source>
        <dbReference type="EMBL" id="KAK1436713.1"/>
    </source>
</evidence>
<dbReference type="SUPFAM" id="SSF52540">
    <property type="entry name" value="P-loop containing nucleoside triphosphate hydrolases"/>
    <property type="match status" value="1"/>
</dbReference>
<dbReference type="CDD" id="cd19490">
    <property type="entry name" value="XRCC2"/>
    <property type="match status" value="1"/>
</dbReference>
<dbReference type="GO" id="GO:0000724">
    <property type="term" value="P:double-strand break repair via homologous recombination"/>
    <property type="evidence" value="ECO:0007669"/>
    <property type="project" value="InterPro"/>
</dbReference>
<dbReference type="PROSITE" id="PS50162">
    <property type="entry name" value="RECA_2"/>
    <property type="match status" value="1"/>
</dbReference>
<dbReference type="InterPro" id="IPR030547">
    <property type="entry name" value="XRCC2"/>
</dbReference>
<sequence>MAKAWLNGDETAKQMLSRVLKERLLLHLPHPLHRVPIGVNNILEITGPSTSAKTEILLQVAVNCILPKIRNGVQYGGLEHSVLFLDLDCRFDIYRLSQSLRLKITEANRLHKAKYSHMGANVSDHISNNQLEYDEKDVFDECMRRFLYTRCYDSFEFLSVLKVLSNKLTSNGVNVLMIDNIGAFYSIDRGFSSLPQGNNINRKNIGLQSVLETVVQEIKKLLVLHSMIVLATKTVTNQVKRSYSSRVSGGLKSTYREYMPLAWQSIVTHRITVRPLDDKRRFGDRVCYSAEWVLPALSISGEFVVCDTGILDSEDGKC</sequence>
<dbReference type="InterPro" id="IPR027417">
    <property type="entry name" value="P-loop_NTPase"/>
</dbReference>
<reference evidence="2" key="1">
    <citation type="journal article" date="2023" name="bioRxiv">
        <title>Improved chromosome-level genome assembly for marigold (Tagetes erecta).</title>
        <authorList>
            <person name="Jiang F."/>
            <person name="Yuan L."/>
            <person name="Wang S."/>
            <person name="Wang H."/>
            <person name="Xu D."/>
            <person name="Wang A."/>
            <person name="Fan W."/>
        </authorList>
    </citation>
    <scope>NUCLEOTIDE SEQUENCE</scope>
    <source>
        <strain evidence="2">WSJ</strain>
        <tissue evidence="2">Leaf</tissue>
    </source>
</reference>
<dbReference type="GO" id="GO:0033063">
    <property type="term" value="C:Rad51B-Rad51C-Rad51D-XRCC2 complex"/>
    <property type="evidence" value="ECO:0007669"/>
    <property type="project" value="InterPro"/>
</dbReference>
<proteinExistence type="predicted"/>
<dbReference type="GO" id="GO:0005657">
    <property type="term" value="C:replication fork"/>
    <property type="evidence" value="ECO:0007669"/>
    <property type="project" value="InterPro"/>
</dbReference>
<accession>A0AAD8P7U0</accession>
<feature type="domain" description="RecA family profile 1" evidence="1">
    <location>
        <begin position="20"/>
        <end position="239"/>
    </location>
</feature>
<evidence type="ECO:0000313" key="3">
    <source>
        <dbReference type="Proteomes" id="UP001229421"/>
    </source>
</evidence>
<dbReference type="AlphaFoldDB" id="A0AAD8P7U0"/>
<dbReference type="InterPro" id="IPR020588">
    <property type="entry name" value="RecA_ATP-bd"/>
</dbReference>
<dbReference type="GO" id="GO:0003677">
    <property type="term" value="F:DNA binding"/>
    <property type="evidence" value="ECO:0007669"/>
    <property type="project" value="InterPro"/>
</dbReference>
<dbReference type="Proteomes" id="UP001229421">
    <property type="component" value="Unassembled WGS sequence"/>
</dbReference>
<name>A0AAD8P7U0_TARER</name>
<dbReference type="Gene3D" id="3.40.50.300">
    <property type="entry name" value="P-loop containing nucleotide triphosphate hydrolases"/>
    <property type="match status" value="1"/>
</dbReference>
<protein>
    <recommendedName>
        <fullName evidence="1">RecA family profile 1 domain-containing protein</fullName>
    </recommendedName>
</protein>
<dbReference type="EMBL" id="JAUHHV010000001">
    <property type="protein sequence ID" value="KAK1436713.1"/>
    <property type="molecule type" value="Genomic_DNA"/>
</dbReference>